<dbReference type="InterPro" id="IPR048940">
    <property type="entry name" value="ATG5_HBR"/>
</dbReference>
<evidence type="ECO:0000256" key="4">
    <source>
        <dbReference type="ARBA" id="ARBA00022843"/>
    </source>
</evidence>
<dbReference type="Gene3D" id="3.10.20.90">
    <property type="entry name" value="Phosphatidylinositol 3-kinase Catalytic Subunit, Chain A, domain 1"/>
    <property type="match status" value="1"/>
</dbReference>
<comment type="similarity">
    <text evidence="2 6">Belongs to the ATG5 family.</text>
</comment>
<evidence type="ECO:0000256" key="3">
    <source>
        <dbReference type="ARBA" id="ARBA00022499"/>
    </source>
</evidence>
<dbReference type="Pfam" id="PF20638">
    <property type="entry name" value="ATG5_UblA"/>
    <property type="match status" value="1"/>
</dbReference>
<evidence type="ECO:0000313" key="11">
    <source>
        <dbReference type="Proteomes" id="UP001447188"/>
    </source>
</evidence>
<comment type="caution">
    <text evidence="10">The sequence shown here is derived from an EMBL/GenBank/DDBJ whole genome shotgun (WGS) entry which is preliminary data.</text>
</comment>
<dbReference type="Pfam" id="PF20637">
    <property type="entry name" value="ATG5_HBR"/>
    <property type="match status" value="1"/>
</dbReference>
<dbReference type="PANTHER" id="PTHR13040:SF2">
    <property type="entry name" value="AUTOPHAGY PROTEIN 5"/>
    <property type="match status" value="1"/>
</dbReference>
<proteinExistence type="inferred from homology"/>
<evidence type="ECO:0000256" key="2">
    <source>
        <dbReference type="ARBA" id="ARBA00006910"/>
    </source>
</evidence>
<dbReference type="InterPro" id="IPR007239">
    <property type="entry name" value="Atg5"/>
</dbReference>
<feature type="domain" description="Autophagy protein ATG5 UblA" evidence="9">
    <location>
        <begin position="13"/>
        <end position="122"/>
    </location>
</feature>
<evidence type="ECO:0000256" key="1">
    <source>
        <dbReference type="ARBA" id="ARBA00004623"/>
    </source>
</evidence>
<accession>A0ABR3GAG6</accession>
<dbReference type="PANTHER" id="PTHR13040">
    <property type="entry name" value="AUTOPHAGY PROTEIN 5"/>
    <property type="match status" value="1"/>
</dbReference>
<evidence type="ECO:0000256" key="5">
    <source>
        <dbReference type="ARBA" id="ARBA00023006"/>
    </source>
</evidence>
<sequence length="290" mass="32991">MEASDAKSIRRAVWHGSIPVKIVLDFGESRVFDASDPYYLTIPRISYLPLFIPQIYKFFKPFLIDSDVSKEETAWFEFESVPLKWHWPVGLLYDLFTGRDPSSQVTEDDAEHTLPWALTLHFRAYPQKHLMRLDTPSACHDAWMNLVKEADCVRHGSAKAVMNLTKDESTGLWDSLQSHDFDKFWSVNDKLVAPISTPTRNIPLRVYIPGAGLRVVQRPVPPFQPNRDPHTIGTALHLFVPELFPSQRVAVLARPVAHGVVLAMNTPLMELMQEVVYPDGFLHVSLAMMS</sequence>
<name>A0ABR3GAG6_9PEZI</name>
<comment type="subcellular location">
    <subcellularLocation>
        <location evidence="1 6">Preautophagosomal structure membrane</location>
        <topology evidence="1 6">Peripheral membrane protein</topology>
    </subcellularLocation>
</comment>
<evidence type="ECO:0000259" key="9">
    <source>
        <dbReference type="Pfam" id="PF20638"/>
    </source>
</evidence>
<protein>
    <recommendedName>
        <fullName evidence="6">Autophagy protein 5</fullName>
    </recommendedName>
</protein>
<dbReference type="InterPro" id="IPR042527">
    <property type="entry name" value="Atg5_UblA_dom_sf"/>
</dbReference>
<keyword evidence="5 6" id="KW-0072">Autophagy</keyword>
<dbReference type="Gene3D" id="1.10.246.190">
    <property type="entry name" value="Autophagy protein Apg5, helix rich domain"/>
    <property type="match status" value="1"/>
</dbReference>
<feature type="domain" description="Autophagy protein ATG5 alpha-helical bundle region" evidence="8">
    <location>
        <begin position="137"/>
        <end position="192"/>
    </location>
</feature>
<evidence type="ECO:0000259" key="7">
    <source>
        <dbReference type="Pfam" id="PF04106"/>
    </source>
</evidence>
<keyword evidence="6" id="KW-0472">Membrane</keyword>
<keyword evidence="6" id="KW-0813">Transport</keyword>
<dbReference type="InterPro" id="IPR048318">
    <property type="entry name" value="ATG5_UblB"/>
</dbReference>
<comment type="function">
    <text evidence="6">Involved in cytoplasm to vacuole transport (Cvt) and autophagic vesicle formation.</text>
</comment>
<keyword evidence="4 6" id="KW-0832">Ubl conjugation</keyword>
<gene>
    <name evidence="10" type="primary">atg5</name>
    <name evidence="10" type="ORF">Q9L58_008171</name>
</gene>
<dbReference type="Pfam" id="PF04106">
    <property type="entry name" value="ATG5_UblB"/>
    <property type="match status" value="1"/>
</dbReference>
<evidence type="ECO:0000259" key="8">
    <source>
        <dbReference type="Pfam" id="PF20637"/>
    </source>
</evidence>
<keyword evidence="11" id="KW-1185">Reference proteome</keyword>
<dbReference type="InterPro" id="IPR042526">
    <property type="entry name" value="Atg5_HR"/>
</dbReference>
<keyword evidence="3 6" id="KW-1017">Isopeptide bond</keyword>
<comment type="subunit">
    <text evidence="6">Conjugated with ATG12.</text>
</comment>
<evidence type="ECO:0000256" key="6">
    <source>
        <dbReference type="RuleBase" id="RU361202"/>
    </source>
</evidence>
<dbReference type="InterPro" id="IPR048939">
    <property type="entry name" value="ATG5_UblA"/>
</dbReference>
<evidence type="ECO:0000313" key="10">
    <source>
        <dbReference type="EMBL" id="KAL0632942.1"/>
    </source>
</evidence>
<organism evidence="10 11">
    <name type="scientific">Discina gigas</name>
    <dbReference type="NCBI Taxonomy" id="1032678"/>
    <lineage>
        <taxon>Eukaryota</taxon>
        <taxon>Fungi</taxon>
        <taxon>Dikarya</taxon>
        <taxon>Ascomycota</taxon>
        <taxon>Pezizomycotina</taxon>
        <taxon>Pezizomycetes</taxon>
        <taxon>Pezizales</taxon>
        <taxon>Discinaceae</taxon>
        <taxon>Discina</taxon>
    </lineage>
</organism>
<reference evidence="10 11" key="1">
    <citation type="submission" date="2024-02" db="EMBL/GenBank/DDBJ databases">
        <title>Discinaceae phylogenomics.</title>
        <authorList>
            <person name="Dirks A.C."/>
            <person name="James T.Y."/>
        </authorList>
    </citation>
    <scope>NUCLEOTIDE SEQUENCE [LARGE SCALE GENOMIC DNA]</scope>
    <source>
        <strain evidence="10 11">ACD0624</strain>
    </source>
</reference>
<dbReference type="EMBL" id="JBBBZM010000143">
    <property type="protein sequence ID" value="KAL0632942.1"/>
    <property type="molecule type" value="Genomic_DNA"/>
</dbReference>
<dbReference type="Proteomes" id="UP001447188">
    <property type="component" value="Unassembled WGS sequence"/>
</dbReference>
<feature type="domain" description="Autophagy protein ATG5 UblB" evidence="7">
    <location>
        <begin position="201"/>
        <end position="286"/>
    </location>
</feature>
<dbReference type="Gene3D" id="3.10.20.620">
    <property type="match status" value="1"/>
</dbReference>